<evidence type="ECO:0000313" key="2">
    <source>
        <dbReference type="EMBL" id="CAK0849699.1"/>
    </source>
</evidence>
<proteinExistence type="predicted"/>
<keyword evidence="3" id="KW-1185">Reference proteome</keyword>
<feature type="region of interest" description="Disordered" evidence="1">
    <location>
        <begin position="404"/>
        <end position="448"/>
    </location>
</feature>
<organism evidence="2 3">
    <name type="scientific">Prorocentrum cordatum</name>
    <dbReference type="NCBI Taxonomy" id="2364126"/>
    <lineage>
        <taxon>Eukaryota</taxon>
        <taxon>Sar</taxon>
        <taxon>Alveolata</taxon>
        <taxon>Dinophyceae</taxon>
        <taxon>Prorocentrales</taxon>
        <taxon>Prorocentraceae</taxon>
        <taxon>Prorocentrum</taxon>
    </lineage>
</organism>
<feature type="compositionally biased region" description="Basic residues" evidence="1">
    <location>
        <begin position="428"/>
        <end position="439"/>
    </location>
</feature>
<protein>
    <submittedName>
        <fullName evidence="2">Uncharacterized protein</fullName>
    </submittedName>
</protein>
<feature type="compositionally biased region" description="Basic and acidic residues" evidence="1">
    <location>
        <begin position="408"/>
        <end position="427"/>
    </location>
</feature>
<dbReference type="EMBL" id="CAUYUJ010015083">
    <property type="protein sequence ID" value="CAK0849699.1"/>
    <property type="molecule type" value="Genomic_DNA"/>
</dbReference>
<gene>
    <name evidence="2" type="ORF">PCOR1329_LOCUS42325</name>
</gene>
<comment type="caution">
    <text evidence="2">The sequence shown here is derived from an EMBL/GenBank/DDBJ whole genome shotgun (WGS) entry which is preliminary data.</text>
</comment>
<accession>A0ABN9TU06</accession>
<evidence type="ECO:0000313" key="3">
    <source>
        <dbReference type="Proteomes" id="UP001189429"/>
    </source>
</evidence>
<sequence>MASSRAASAGSALNMGDVAAPDMEVCPGEVLGDLTDAQLKVKVGDKWWERYYSVLQPHETIEDADRWKGVDGSRRWRECLRLYAYSERRTLPYYIEGKPNERALFRNRHNARKSDNTVKKYAQGVLEFGCNWLGRGAAIAVQEDDGKFSLLAGGTLVEAVYLGKETQPNNEYIQEAMQTGVPGAVVFRKITPPDGCEWIKNNHNFYNTIAGCATTWLELLEKIDDAESSWREKCRKEGISTDSCPKSGPFRYEKMYEAHIMKKFKGYFNGWDHYQACKGTHNKAKAMGIYSEWKEWAERKANFLDQSCKPHIMAEVQNFCLVVVEHFSDNGLAPEWLLKEVALMLLKFSTPLVEDCSDADWANYGGVINPGVFARAKRQLSVLRCPIGKSAAYVKGMEANAAAAAKRKREEEKQHAEKKGEEPDAKKVKGTGRGRATKPQKKDPKKVEEEFKGTITVAGVDREMLWLDDLFQAALAPLRPLRESQINKPQVIIIVLDGVKFALLSTITLSGKEL</sequence>
<name>A0ABN9TU06_9DINO</name>
<dbReference type="Proteomes" id="UP001189429">
    <property type="component" value="Unassembled WGS sequence"/>
</dbReference>
<evidence type="ECO:0000256" key="1">
    <source>
        <dbReference type="SAM" id="MobiDB-lite"/>
    </source>
</evidence>
<feature type="non-terminal residue" evidence="2">
    <location>
        <position position="514"/>
    </location>
</feature>
<reference evidence="2" key="1">
    <citation type="submission" date="2023-10" db="EMBL/GenBank/DDBJ databases">
        <authorList>
            <person name="Chen Y."/>
            <person name="Shah S."/>
            <person name="Dougan E. K."/>
            <person name="Thang M."/>
            <person name="Chan C."/>
        </authorList>
    </citation>
    <scope>NUCLEOTIDE SEQUENCE [LARGE SCALE GENOMIC DNA]</scope>
</reference>